<proteinExistence type="predicted"/>
<dbReference type="Gene3D" id="3.40.50.300">
    <property type="entry name" value="P-loop containing nucleotide triphosphate hydrolases"/>
    <property type="match status" value="2"/>
</dbReference>
<evidence type="ECO:0000256" key="6">
    <source>
        <dbReference type="ARBA" id="ARBA00023125"/>
    </source>
</evidence>
<dbReference type="Pfam" id="PF23235">
    <property type="entry name" value="WHD_3rd_Lhr"/>
    <property type="match status" value="1"/>
</dbReference>
<reference evidence="12 13" key="1">
    <citation type="submission" date="2023-09" db="EMBL/GenBank/DDBJ databases">
        <title>Description of three actinobacteria isolated from air of manufacturing shop in a pharmaceutical factory.</title>
        <authorList>
            <person name="Zhang D.-F."/>
        </authorList>
    </citation>
    <scope>NUCLEOTIDE SEQUENCE [LARGE SCALE GENOMIC DNA]</scope>
    <source>
        <strain evidence="12 13">LY-0111</strain>
    </source>
</reference>
<dbReference type="PANTHER" id="PTHR47962:SF5">
    <property type="entry name" value="ATP-DEPENDENT HELICASE LHR-RELATED"/>
    <property type="match status" value="1"/>
</dbReference>
<evidence type="ECO:0000256" key="4">
    <source>
        <dbReference type="ARBA" id="ARBA00022806"/>
    </source>
</evidence>
<dbReference type="RefSeq" id="WP_310547264.1">
    <property type="nucleotide sequence ID" value="NZ_JAVKGR010000001.1"/>
</dbReference>
<dbReference type="Pfam" id="PF23234">
    <property type="entry name" value="WHD_4th_Lhr"/>
    <property type="match status" value="1"/>
</dbReference>
<organism evidence="12 13">
    <name type="scientific">Nesterenkonia aerolata</name>
    <dbReference type="NCBI Taxonomy" id="3074079"/>
    <lineage>
        <taxon>Bacteria</taxon>
        <taxon>Bacillati</taxon>
        <taxon>Actinomycetota</taxon>
        <taxon>Actinomycetes</taxon>
        <taxon>Micrococcales</taxon>
        <taxon>Micrococcaceae</taxon>
        <taxon>Nesterenkonia</taxon>
    </lineage>
</organism>
<keyword evidence="6" id="KW-0238">DNA-binding</keyword>
<dbReference type="PANTHER" id="PTHR47962">
    <property type="entry name" value="ATP-DEPENDENT HELICASE LHR-RELATED-RELATED"/>
    <property type="match status" value="1"/>
</dbReference>
<dbReference type="PROSITE" id="PS51192">
    <property type="entry name" value="HELICASE_ATP_BIND_1"/>
    <property type="match status" value="1"/>
</dbReference>
<feature type="region of interest" description="Disordered" evidence="9">
    <location>
        <begin position="1314"/>
        <end position="1373"/>
    </location>
</feature>
<evidence type="ECO:0000256" key="3">
    <source>
        <dbReference type="ARBA" id="ARBA00022801"/>
    </source>
</evidence>
<dbReference type="InterPro" id="IPR052511">
    <property type="entry name" value="ATP-dep_Helicase"/>
</dbReference>
<evidence type="ECO:0000259" key="10">
    <source>
        <dbReference type="PROSITE" id="PS51192"/>
    </source>
</evidence>
<dbReference type="SUPFAM" id="SSF52540">
    <property type="entry name" value="P-loop containing nucleoside triphosphate hydrolases"/>
    <property type="match status" value="1"/>
</dbReference>
<protein>
    <submittedName>
        <fullName evidence="12">DEAD/DEAH box helicase</fullName>
    </submittedName>
</protein>
<comment type="caution">
    <text evidence="12">The sequence shown here is derived from an EMBL/GenBank/DDBJ whole genome shotgun (WGS) entry which is preliminary data.</text>
</comment>
<dbReference type="InterPro" id="IPR011545">
    <property type="entry name" value="DEAD/DEAH_box_helicase_dom"/>
</dbReference>
<keyword evidence="3" id="KW-0378">Hydrolase</keyword>
<dbReference type="Pfam" id="PF19306">
    <property type="entry name" value="WHD_Lhr"/>
    <property type="match status" value="1"/>
</dbReference>
<evidence type="ECO:0000313" key="13">
    <source>
        <dbReference type="Proteomes" id="UP001251870"/>
    </source>
</evidence>
<feature type="compositionally biased region" description="Basic residues" evidence="9">
    <location>
        <begin position="1318"/>
        <end position="1336"/>
    </location>
</feature>
<feature type="domain" description="Helicase C-terminal" evidence="11">
    <location>
        <begin position="284"/>
        <end position="454"/>
    </location>
</feature>
<dbReference type="CDD" id="cd17922">
    <property type="entry name" value="DEXHc_LHR-like"/>
    <property type="match status" value="1"/>
</dbReference>
<keyword evidence="13" id="KW-1185">Reference proteome</keyword>
<dbReference type="InterPro" id="IPR055369">
    <property type="entry name" value="WH2_Lhr"/>
</dbReference>
<keyword evidence="1" id="KW-0547">Nucleotide-binding</keyword>
<evidence type="ECO:0000256" key="5">
    <source>
        <dbReference type="ARBA" id="ARBA00022840"/>
    </source>
</evidence>
<evidence type="ECO:0000256" key="2">
    <source>
        <dbReference type="ARBA" id="ARBA00022763"/>
    </source>
</evidence>
<feature type="compositionally biased region" description="Basic and acidic residues" evidence="9">
    <location>
        <begin position="961"/>
        <end position="978"/>
    </location>
</feature>
<keyword evidence="4 12" id="KW-0347">Helicase</keyword>
<feature type="region of interest" description="Disordered" evidence="9">
    <location>
        <begin position="961"/>
        <end position="992"/>
    </location>
</feature>
<keyword evidence="7" id="KW-0234">DNA repair</keyword>
<dbReference type="InterPro" id="IPR001650">
    <property type="entry name" value="Helicase_C-like"/>
</dbReference>
<feature type="domain" description="Helicase ATP-binding" evidence="10">
    <location>
        <begin position="48"/>
        <end position="236"/>
    </location>
</feature>
<evidence type="ECO:0000259" key="11">
    <source>
        <dbReference type="PROSITE" id="PS51194"/>
    </source>
</evidence>
<dbReference type="InterPro" id="IPR013701">
    <property type="entry name" value="Lhr-like_DEAD/DEAH_assoc"/>
</dbReference>
<dbReference type="InterPro" id="IPR027417">
    <property type="entry name" value="P-loop_NTPase"/>
</dbReference>
<dbReference type="InterPro" id="IPR055368">
    <property type="entry name" value="WH3_Lhr"/>
</dbReference>
<evidence type="ECO:0000256" key="8">
    <source>
        <dbReference type="ARBA" id="ARBA00023235"/>
    </source>
</evidence>
<dbReference type="Proteomes" id="UP001251870">
    <property type="component" value="Unassembled WGS sequence"/>
</dbReference>
<dbReference type="InterPro" id="IPR014001">
    <property type="entry name" value="Helicase_ATP-bd"/>
</dbReference>
<dbReference type="GO" id="GO:0004386">
    <property type="term" value="F:helicase activity"/>
    <property type="evidence" value="ECO:0007669"/>
    <property type="project" value="UniProtKB-KW"/>
</dbReference>
<gene>
    <name evidence="12" type="ORF">RIL96_01715</name>
</gene>
<evidence type="ECO:0000313" key="12">
    <source>
        <dbReference type="EMBL" id="MDR8018285.1"/>
    </source>
</evidence>
<name>A0ABU2DPJ8_9MICC</name>
<dbReference type="Pfam" id="PF08494">
    <property type="entry name" value="DEAD_assoc"/>
    <property type="match status" value="1"/>
</dbReference>
<dbReference type="SMART" id="SM00490">
    <property type="entry name" value="HELICc"/>
    <property type="match status" value="1"/>
</dbReference>
<keyword evidence="8" id="KW-0413">Isomerase</keyword>
<dbReference type="SMART" id="SM00487">
    <property type="entry name" value="DEXDc"/>
    <property type="match status" value="1"/>
</dbReference>
<sequence length="1576" mass="171162">MTDAQDHPTGAHVEPEAADDVLELFTEPTREWFRAAFGAPTAAQAGAWRAVSERKNALVVAPTGSGKTLSAFLWSLDRLFAAPAEGTAVLYISPLKALGVDIERNLRSPLVGIGHTARRLGQEPSEISVGVRSGDTTAKARRDLVRNPPNVLITTPESLYLMLTSQARSTLTGISTVIVDEVHALAGTKRGAHLALSLERLDALLEAPAQRIGLSATVEPRDEVARFLSGRAPAEVVAPPAQKQWDITVSVPVPDLGRPEGLDEGGTDDAAPMQPSIWPHVEHRIVDLVAQRRSTIVFVNSRRLAERLTGRLNEIWAERQAVTGGGQDDGQAVSQDDEASALLARSHHGSVSKEQREVIEEDLKAGRLRCVVATSSLELGIDMGAVDLVVQVESPPAVSAGLQRVGRAGHQVGEVSVGWFFPKHRGDLVSTAVVVERMLDGRIEALHVPRNPLDVLAQQTVAAAALEPLDVEDWFETVRRSAPFSSLPRSAFEAVLDLLAGRYPSDRFAELRPRIVWDREAGTLTGRPGAQRLAVTSGGTIPDRGLFGVYLAGGEESGSARTGGRRVGELDEEMVYESRVGDVFALGATSWRIEEITFDRVLVTPAFDQPAAMPFWRGDGLGRPAELGRALGEFQRQVLAEGESPQSSRLDGIGLDQWARENLRRYLREQSEAVGALPSDTTLVVERTRDELGDWRIILHSPYGLQVHSPWALAVGERLHERYGLDGSAMASDDGIVLRVPMMDEEPPGAELFRFEADELEELVTAQVSSSPLFAGRFREAAARALLLPRTHPGQRTPLWQQRQRSSQLLEVAAGYPDFPMIMEAMREVLQDVYDMPALLDLMRRIAGREVRMVESTTHTPSPFAQSVLFGYIAQYLYEGDSPLAERRAAALSVDPQMLGELLGRVELRDVLDAEIIAEAEAYAQRLLPARRLRGDEVNGPESVADLLRLLGPLSAAELARRLRPEEEAERREDERPEPSGPAPKSEDSVLSAWQAQRHAEALVTAQRAFRIGAGADTRYAAIEDAARLRDGLGTPMPPGIPQVFLEPVEDPLGDLLSRYARTHGPFLTAEAAEALGLSTAVVEEVLHRLAGESRVVAGLFRPERAEQRSASGAQVEEWCEVEMLRRIRRRSLAALRADVEPVSPAAFAAFLPVWQSASPHTHTDGREGLVEALTQLSGVAAPASAWESLILPARVRDYRPALLDELITSGEVVVAGRGALSGHDGWVSFHPREDAEAGLLPAQDPQAERFVPDARQQALCEVLDGGGAWFAEALQARLEASRSEVEDSLWELFWAGQVHPDSFAPVRHRLAGGATAHRTRSRPARSRHAARRTALRRAVQERRGEQAAPGARWARITPDPPPDPQEPSAAQAARSYARAEILLDRYGVLTRGSVAAEQQAGGFAAVYRVLSAAEQAGRVRRGYVVERLGAAQFALSATIDRIRQVSEALEDGRGADVVVLAATDPANAYGAALDWPELEGVSHRPGRKAGAVVVLRGGELIVYMERGGRTMLVYTEDEEVLTEVAQPLVDTLRQAHTGRLAVEKISGISALKHPFGDALRAAGFHTSPSGLRFSG</sequence>
<dbReference type="PROSITE" id="PS51194">
    <property type="entry name" value="HELICASE_CTER"/>
    <property type="match status" value="1"/>
</dbReference>
<dbReference type="InterPro" id="IPR055367">
    <property type="entry name" value="WH4_Lhr"/>
</dbReference>
<accession>A0ABU2DPJ8</accession>
<dbReference type="Pfam" id="PF00271">
    <property type="entry name" value="Helicase_C"/>
    <property type="match status" value="1"/>
</dbReference>
<keyword evidence="2" id="KW-0227">DNA damage</keyword>
<evidence type="ECO:0000256" key="9">
    <source>
        <dbReference type="SAM" id="MobiDB-lite"/>
    </source>
</evidence>
<dbReference type="Pfam" id="PF23236">
    <property type="entry name" value="WHD_2nd_Lhr"/>
    <property type="match status" value="1"/>
</dbReference>
<dbReference type="Pfam" id="PF00270">
    <property type="entry name" value="DEAD"/>
    <property type="match status" value="1"/>
</dbReference>
<evidence type="ECO:0000256" key="7">
    <source>
        <dbReference type="ARBA" id="ARBA00023204"/>
    </source>
</evidence>
<dbReference type="EMBL" id="JAVKGR010000001">
    <property type="protein sequence ID" value="MDR8018285.1"/>
    <property type="molecule type" value="Genomic_DNA"/>
</dbReference>
<dbReference type="InterPro" id="IPR045628">
    <property type="entry name" value="Lhr_WH_dom"/>
</dbReference>
<evidence type="ECO:0000256" key="1">
    <source>
        <dbReference type="ARBA" id="ARBA00022741"/>
    </source>
</evidence>
<keyword evidence="5" id="KW-0067">ATP-binding</keyword>